<comment type="caution">
    <text evidence="2">The sequence shown here is derived from an EMBL/GenBank/DDBJ whole genome shotgun (WGS) entry which is preliminary data.</text>
</comment>
<evidence type="ECO:0008006" key="4">
    <source>
        <dbReference type="Google" id="ProtNLM"/>
    </source>
</evidence>
<gene>
    <name evidence="2" type="ORF">BV898_09192</name>
</gene>
<dbReference type="EMBL" id="MTYJ01000071">
    <property type="protein sequence ID" value="OQV16681.1"/>
    <property type="molecule type" value="Genomic_DNA"/>
</dbReference>
<name>A0A1W0WN89_HYPEX</name>
<proteinExistence type="predicted"/>
<protein>
    <recommendedName>
        <fullName evidence="4">Beta-defensin</fullName>
    </recommendedName>
</protein>
<keyword evidence="3" id="KW-1185">Reference proteome</keyword>
<reference evidence="3" key="1">
    <citation type="submission" date="2017-01" db="EMBL/GenBank/DDBJ databases">
        <title>Comparative genomics of anhydrobiosis in the tardigrade Hypsibius dujardini.</title>
        <authorList>
            <person name="Yoshida Y."/>
            <person name="Koutsovoulos G."/>
            <person name="Laetsch D."/>
            <person name="Stevens L."/>
            <person name="Kumar S."/>
            <person name="Horikawa D."/>
            <person name="Ishino K."/>
            <person name="Komine S."/>
            <person name="Tomita M."/>
            <person name="Blaxter M."/>
            <person name="Arakawa K."/>
        </authorList>
    </citation>
    <scope>NUCLEOTIDE SEQUENCE [LARGE SCALE GENOMIC DNA]</scope>
    <source>
        <strain evidence="3">Z151</strain>
    </source>
</reference>
<feature type="chain" id="PRO_5012099555" description="Beta-defensin" evidence="1">
    <location>
        <begin position="26"/>
        <end position="91"/>
    </location>
</feature>
<evidence type="ECO:0000313" key="3">
    <source>
        <dbReference type="Proteomes" id="UP000192578"/>
    </source>
</evidence>
<evidence type="ECO:0000256" key="1">
    <source>
        <dbReference type="SAM" id="SignalP"/>
    </source>
</evidence>
<dbReference type="OrthoDB" id="6378219at2759"/>
<organism evidence="2 3">
    <name type="scientific">Hypsibius exemplaris</name>
    <name type="common">Freshwater tardigrade</name>
    <dbReference type="NCBI Taxonomy" id="2072580"/>
    <lineage>
        <taxon>Eukaryota</taxon>
        <taxon>Metazoa</taxon>
        <taxon>Ecdysozoa</taxon>
        <taxon>Tardigrada</taxon>
        <taxon>Eutardigrada</taxon>
        <taxon>Parachela</taxon>
        <taxon>Hypsibioidea</taxon>
        <taxon>Hypsibiidae</taxon>
        <taxon>Hypsibius</taxon>
    </lineage>
</organism>
<accession>A0A1W0WN89</accession>
<feature type="signal peptide" evidence="1">
    <location>
        <begin position="1"/>
        <end position="25"/>
    </location>
</feature>
<evidence type="ECO:0000313" key="2">
    <source>
        <dbReference type="EMBL" id="OQV16681.1"/>
    </source>
</evidence>
<dbReference type="Proteomes" id="UP000192578">
    <property type="component" value="Unassembled WGS sequence"/>
</dbReference>
<keyword evidence="1" id="KW-0732">Signal</keyword>
<dbReference type="AlphaFoldDB" id="A0A1W0WN89"/>
<sequence>MKSAAVILLALLMVGFTVNVVVVEGTMFTSRHCKWHGTAPMCMGSCPSSKVSKMESKCGNNKLVCCITGTKKLCCPKEMDITPEMAAAIAE</sequence>